<dbReference type="AlphaFoldDB" id="A0A6A6YJS1"/>
<gene>
    <name evidence="2 4" type="ORF">BDZ99DRAFT_45782</name>
</gene>
<dbReference type="GeneID" id="54459666"/>
<evidence type="ECO:0000313" key="2">
    <source>
        <dbReference type="EMBL" id="KAF2809116.1"/>
    </source>
</evidence>
<dbReference type="RefSeq" id="XP_033576080.1">
    <property type="nucleotide sequence ID" value="XM_033718773.1"/>
</dbReference>
<proteinExistence type="predicted"/>
<evidence type="ECO:0008006" key="5">
    <source>
        <dbReference type="Google" id="ProtNLM"/>
    </source>
</evidence>
<feature type="compositionally biased region" description="Polar residues" evidence="1">
    <location>
        <begin position="41"/>
        <end position="63"/>
    </location>
</feature>
<reference evidence="4" key="2">
    <citation type="submission" date="2020-04" db="EMBL/GenBank/DDBJ databases">
        <authorList>
            <consortium name="NCBI Genome Project"/>
        </authorList>
    </citation>
    <scope>NUCLEOTIDE SEQUENCE</scope>
    <source>
        <strain evidence="4">CBS 304.34</strain>
    </source>
</reference>
<reference evidence="2 4" key="1">
    <citation type="journal article" date="2020" name="Stud. Mycol.">
        <title>101 Dothideomycetes genomes: a test case for predicting lifestyles and emergence of pathogens.</title>
        <authorList>
            <person name="Haridas S."/>
            <person name="Albert R."/>
            <person name="Binder M."/>
            <person name="Bloem J."/>
            <person name="Labutti K."/>
            <person name="Salamov A."/>
            <person name="Andreopoulos B."/>
            <person name="Baker S."/>
            <person name="Barry K."/>
            <person name="Bills G."/>
            <person name="Bluhm B."/>
            <person name="Cannon C."/>
            <person name="Castanera R."/>
            <person name="Culley D."/>
            <person name="Daum C."/>
            <person name="Ezra D."/>
            <person name="Gonzalez J."/>
            <person name="Henrissat B."/>
            <person name="Kuo A."/>
            <person name="Liang C."/>
            <person name="Lipzen A."/>
            <person name="Lutzoni F."/>
            <person name="Magnuson J."/>
            <person name="Mondo S."/>
            <person name="Nolan M."/>
            <person name="Ohm R."/>
            <person name="Pangilinan J."/>
            <person name="Park H.-J."/>
            <person name="Ramirez L."/>
            <person name="Alfaro M."/>
            <person name="Sun H."/>
            <person name="Tritt A."/>
            <person name="Yoshinaga Y."/>
            <person name="Zwiers L.-H."/>
            <person name="Turgeon B."/>
            <person name="Goodwin S."/>
            <person name="Spatafora J."/>
            <person name="Crous P."/>
            <person name="Grigoriev I."/>
        </authorList>
    </citation>
    <scope>NUCLEOTIDE SEQUENCE</scope>
    <source>
        <strain evidence="2 4">CBS 304.34</strain>
    </source>
</reference>
<evidence type="ECO:0000256" key="1">
    <source>
        <dbReference type="SAM" id="MobiDB-lite"/>
    </source>
</evidence>
<sequence length="161" mass="17575">MSSRDIEPSTFPQPLKEENSVSISNTPPTPMRSIPGCPKPRTSSARNVDRTSTAIKQETTSTTQDYLLSVTQTEEPHSTTTTIATQNRRKYVFELDSEDDDLDANLSVLSGAAARLKAVAENNGNEMGVQGEMITCRGLGQQDDDVKEGVVTNRKNLETIT</sequence>
<keyword evidence="3" id="KW-1185">Reference proteome</keyword>
<protein>
    <recommendedName>
        <fullName evidence="5">t-SNARE coiled-coil homology domain-containing protein</fullName>
    </recommendedName>
</protein>
<organism evidence="2">
    <name type="scientific">Mytilinidion resinicola</name>
    <dbReference type="NCBI Taxonomy" id="574789"/>
    <lineage>
        <taxon>Eukaryota</taxon>
        <taxon>Fungi</taxon>
        <taxon>Dikarya</taxon>
        <taxon>Ascomycota</taxon>
        <taxon>Pezizomycotina</taxon>
        <taxon>Dothideomycetes</taxon>
        <taxon>Pleosporomycetidae</taxon>
        <taxon>Mytilinidiales</taxon>
        <taxon>Mytilinidiaceae</taxon>
        <taxon>Mytilinidion</taxon>
    </lineage>
</organism>
<dbReference type="EMBL" id="MU003702">
    <property type="protein sequence ID" value="KAF2809116.1"/>
    <property type="molecule type" value="Genomic_DNA"/>
</dbReference>
<dbReference type="Proteomes" id="UP000504636">
    <property type="component" value="Unplaced"/>
</dbReference>
<accession>A0A6A6YJS1</accession>
<evidence type="ECO:0000313" key="4">
    <source>
        <dbReference type="RefSeq" id="XP_033576080.1"/>
    </source>
</evidence>
<feature type="region of interest" description="Disordered" evidence="1">
    <location>
        <begin position="1"/>
        <end position="63"/>
    </location>
</feature>
<name>A0A6A6YJS1_9PEZI</name>
<evidence type="ECO:0000313" key="3">
    <source>
        <dbReference type="Proteomes" id="UP000504636"/>
    </source>
</evidence>
<reference evidence="4" key="3">
    <citation type="submission" date="2025-04" db="UniProtKB">
        <authorList>
            <consortium name="RefSeq"/>
        </authorList>
    </citation>
    <scope>IDENTIFICATION</scope>
    <source>
        <strain evidence="4">CBS 304.34</strain>
    </source>
</reference>